<evidence type="ECO:0000313" key="14">
    <source>
        <dbReference type="Proteomes" id="UP001156903"/>
    </source>
</evidence>
<feature type="binding site" evidence="10">
    <location>
        <position position="287"/>
    </location>
    <ligand>
        <name>Zn(2+)</name>
        <dbReference type="ChEBI" id="CHEBI:29105"/>
    </ligand>
</feature>
<gene>
    <name evidence="13" type="primary">rsgA_1</name>
    <name evidence="10" type="synonym">rsgA</name>
    <name evidence="13" type="ORF">GCM10007935_03910</name>
</gene>
<evidence type="ECO:0000256" key="8">
    <source>
        <dbReference type="ARBA" id="ARBA00022884"/>
    </source>
</evidence>
<evidence type="ECO:0000256" key="1">
    <source>
        <dbReference type="ARBA" id="ARBA00022490"/>
    </source>
</evidence>
<feature type="binding site" evidence="10">
    <location>
        <begin position="207"/>
        <end position="215"/>
    </location>
    <ligand>
        <name>GTP</name>
        <dbReference type="ChEBI" id="CHEBI:37565"/>
    </ligand>
</feature>
<keyword evidence="3 10" id="KW-0479">Metal-binding</keyword>
<protein>
    <recommendedName>
        <fullName evidence="10">Small ribosomal subunit biogenesis GTPase RsgA</fullName>
        <ecNumber evidence="10">3.6.1.-</ecNumber>
    </recommendedName>
</protein>
<dbReference type="SUPFAM" id="SSF52540">
    <property type="entry name" value="P-loop containing nucleoside triphosphate hydrolases"/>
    <property type="match status" value="1"/>
</dbReference>
<dbReference type="PANTHER" id="PTHR32120">
    <property type="entry name" value="SMALL RIBOSOMAL SUBUNIT BIOGENESIS GTPASE RSGA"/>
    <property type="match status" value="1"/>
</dbReference>
<dbReference type="InterPro" id="IPR010914">
    <property type="entry name" value="RsgA_GTPase_dom"/>
</dbReference>
<dbReference type="Pfam" id="PF03193">
    <property type="entry name" value="RsgA_GTPase"/>
    <property type="match status" value="1"/>
</dbReference>
<dbReference type="EC" id="3.6.1.-" evidence="10"/>
<dbReference type="InterPro" id="IPR027417">
    <property type="entry name" value="P-loop_NTPase"/>
</dbReference>
<keyword evidence="8 10" id="KW-0694">RNA-binding</keyword>
<sequence length="361" mass="39041">MNTEWQKLGWSAALAAQWARWPDASDLAPARVVAVDRDRLVLTDGSAPFSARLSGSFVFHQPDPAQWPCVGDWVLVARGGRDDGEGLIQAVLERRTVLRRRGVGGMGEVQLIAANVDTVVIVQSCHFDFNPNRLERYLVMVRDGGAQPWVLLTKTDLVTPEELAAQLAQIHAMGVDAPVMPLSQLSQDGVEAFRARLLSGQTYCFVGSSGVGKSTLINALLGRSAQLTAVVSHTGEGRHTTVRRELVALDNGALVIDNPGMRAFGLIDADVEAGGSFSDITRRAADCRYADCSHSGEPGCAVRAAVQAGEIEPGHLANYLKLREENAFYELSSAGRRQKDKAFGKYVKSAKKSFSRAHDDD</sequence>
<organism evidence="13 14">
    <name type="scientific">Hydrogenophaga electricum</name>
    <dbReference type="NCBI Taxonomy" id="1230953"/>
    <lineage>
        <taxon>Bacteria</taxon>
        <taxon>Pseudomonadati</taxon>
        <taxon>Pseudomonadota</taxon>
        <taxon>Betaproteobacteria</taxon>
        <taxon>Burkholderiales</taxon>
        <taxon>Comamonadaceae</taxon>
        <taxon>Hydrogenophaga</taxon>
    </lineage>
</organism>
<name>A0ABQ6BXP8_9BURK</name>
<dbReference type="Gene3D" id="1.10.40.50">
    <property type="entry name" value="Probable gtpase engc, domain 3"/>
    <property type="match status" value="1"/>
</dbReference>
<feature type="domain" description="EngC GTPase" evidence="11">
    <location>
        <begin position="114"/>
        <end position="262"/>
    </location>
</feature>
<dbReference type="RefSeq" id="WP_284306451.1">
    <property type="nucleotide sequence ID" value="NZ_BSPB01000002.1"/>
</dbReference>
<comment type="caution">
    <text evidence="13">The sequence shown here is derived from an EMBL/GenBank/DDBJ whole genome shotgun (WGS) entry which is preliminary data.</text>
</comment>
<feature type="domain" description="CP-type G" evidence="12">
    <location>
        <begin position="106"/>
        <end position="264"/>
    </location>
</feature>
<evidence type="ECO:0000256" key="5">
    <source>
        <dbReference type="ARBA" id="ARBA00022741"/>
    </source>
</evidence>
<reference evidence="14" key="1">
    <citation type="journal article" date="2019" name="Int. J. Syst. Evol. Microbiol.">
        <title>The Global Catalogue of Microorganisms (GCM) 10K type strain sequencing project: providing services to taxonomists for standard genome sequencing and annotation.</title>
        <authorList>
            <consortium name="The Broad Institute Genomics Platform"/>
            <consortium name="The Broad Institute Genome Sequencing Center for Infectious Disease"/>
            <person name="Wu L."/>
            <person name="Ma J."/>
        </authorList>
    </citation>
    <scope>NUCLEOTIDE SEQUENCE [LARGE SCALE GENOMIC DNA]</scope>
    <source>
        <strain evidence="14">NBRC 109341</strain>
    </source>
</reference>
<dbReference type="NCBIfam" id="TIGR00157">
    <property type="entry name" value="ribosome small subunit-dependent GTPase A"/>
    <property type="match status" value="1"/>
</dbReference>
<comment type="function">
    <text evidence="10">One of several proteins that assist in the late maturation steps of the functional core of the 30S ribosomal subunit. Helps release RbfA from mature subunits. May play a role in the assembly of ribosomal proteins into the subunit. Circularly permuted GTPase that catalyzes slow GTP hydrolysis, GTPase activity is stimulated by the 30S ribosomal subunit.</text>
</comment>
<comment type="subunit">
    <text evidence="10">Monomer. Associates with 30S ribosomal subunit, binds 16S rRNA.</text>
</comment>
<evidence type="ECO:0000256" key="7">
    <source>
        <dbReference type="ARBA" id="ARBA00022833"/>
    </source>
</evidence>
<dbReference type="PROSITE" id="PS50936">
    <property type="entry name" value="ENGC_GTPASE"/>
    <property type="match status" value="1"/>
</dbReference>
<feature type="binding site" evidence="10">
    <location>
        <begin position="153"/>
        <end position="156"/>
    </location>
    <ligand>
        <name>GTP</name>
        <dbReference type="ChEBI" id="CHEBI:37565"/>
    </ligand>
</feature>
<feature type="binding site" evidence="10">
    <location>
        <position position="292"/>
    </location>
    <ligand>
        <name>Zn(2+)</name>
        <dbReference type="ChEBI" id="CHEBI:29105"/>
    </ligand>
</feature>
<evidence type="ECO:0000256" key="2">
    <source>
        <dbReference type="ARBA" id="ARBA00022517"/>
    </source>
</evidence>
<dbReference type="PANTHER" id="PTHR32120:SF10">
    <property type="entry name" value="SMALL RIBOSOMAL SUBUNIT BIOGENESIS GTPASE RSGA"/>
    <property type="match status" value="1"/>
</dbReference>
<evidence type="ECO:0000256" key="10">
    <source>
        <dbReference type="HAMAP-Rule" id="MF_01820"/>
    </source>
</evidence>
<evidence type="ECO:0000259" key="12">
    <source>
        <dbReference type="PROSITE" id="PS51721"/>
    </source>
</evidence>
<evidence type="ECO:0000256" key="9">
    <source>
        <dbReference type="ARBA" id="ARBA00023134"/>
    </source>
</evidence>
<comment type="subcellular location">
    <subcellularLocation>
        <location evidence="10">Cytoplasm</location>
    </subcellularLocation>
</comment>
<comment type="similarity">
    <text evidence="10">Belongs to the TRAFAC class YlqF/YawG GTPase family. RsgA subfamily.</text>
</comment>
<keyword evidence="2 10" id="KW-0690">Ribosome biogenesis</keyword>
<proteinExistence type="inferred from homology"/>
<dbReference type="PROSITE" id="PS51721">
    <property type="entry name" value="G_CP"/>
    <property type="match status" value="1"/>
</dbReference>
<feature type="binding site" evidence="10">
    <location>
        <position position="300"/>
    </location>
    <ligand>
        <name>Zn(2+)</name>
        <dbReference type="ChEBI" id="CHEBI:29105"/>
    </ligand>
</feature>
<keyword evidence="9 10" id="KW-0342">GTP-binding</keyword>
<keyword evidence="7 10" id="KW-0862">Zinc</keyword>
<dbReference type="EMBL" id="BSPB01000002">
    <property type="protein sequence ID" value="GLS12963.1"/>
    <property type="molecule type" value="Genomic_DNA"/>
</dbReference>
<dbReference type="InterPro" id="IPR030378">
    <property type="entry name" value="G_CP_dom"/>
</dbReference>
<keyword evidence="1 10" id="KW-0963">Cytoplasm</keyword>
<dbReference type="CDD" id="cd01854">
    <property type="entry name" value="YjeQ_EngC"/>
    <property type="match status" value="1"/>
</dbReference>
<evidence type="ECO:0000256" key="6">
    <source>
        <dbReference type="ARBA" id="ARBA00022801"/>
    </source>
</evidence>
<evidence type="ECO:0000256" key="3">
    <source>
        <dbReference type="ARBA" id="ARBA00022723"/>
    </source>
</evidence>
<dbReference type="HAMAP" id="MF_01820">
    <property type="entry name" value="GTPase_RsgA"/>
    <property type="match status" value="1"/>
</dbReference>
<evidence type="ECO:0000256" key="4">
    <source>
        <dbReference type="ARBA" id="ARBA00022730"/>
    </source>
</evidence>
<keyword evidence="4 10" id="KW-0699">rRNA-binding</keyword>
<accession>A0ABQ6BXP8</accession>
<keyword evidence="6 10" id="KW-0378">Hydrolase</keyword>
<dbReference type="Proteomes" id="UP001156903">
    <property type="component" value="Unassembled WGS sequence"/>
</dbReference>
<evidence type="ECO:0000313" key="13">
    <source>
        <dbReference type="EMBL" id="GLS12963.1"/>
    </source>
</evidence>
<feature type="binding site" evidence="10">
    <location>
        <position position="294"/>
    </location>
    <ligand>
        <name>Zn(2+)</name>
        <dbReference type="ChEBI" id="CHEBI:29105"/>
    </ligand>
</feature>
<keyword evidence="14" id="KW-1185">Reference proteome</keyword>
<comment type="cofactor">
    <cofactor evidence="10">
        <name>Zn(2+)</name>
        <dbReference type="ChEBI" id="CHEBI:29105"/>
    </cofactor>
    <text evidence="10">Binds 1 zinc ion per subunit.</text>
</comment>
<dbReference type="InterPro" id="IPR004881">
    <property type="entry name" value="Ribosome_biogen_GTPase_RsgA"/>
</dbReference>
<keyword evidence="5 10" id="KW-0547">Nucleotide-binding</keyword>
<dbReference type="Gene3D" id="3.40.50.300">
    <property type="entry name" value="P-loop containing nucleotide triphosphate hydrolases"/>
    <property type="match status" value="1"/>
</dbReference>
<evidence type="ECO:0000259" key="11">
    <source>
        <dbReference type="PROSITE" id="PS50936"/>
    </source>
</evidence>